<evidence type="ECO:0000256" key="1">
    <source>
        <dbReference type="ARBA" id="ARBA00022801"/>
    </source>
</evidence>
<dbReference type="InterPro" id="IPR036461">
    <property type="entry name" value="Urease_betasu_sf"/>
</dbReference>
<dbReference type="GO" id="GO:0035550">
    <property type="term" value="C:urease complex"/>
    <property type="evidence" value="ECO:0007669"/>
    <property type="project" value="InterPro"/>
</dbReference>
<dbReference type="EC" id="3.5.1.5" evidence="3"/>
<protein>
    <submittedName>
        <fullName evidence="3">Urease subunit beta</fullName>
        <ecNumber evidence="3">3.5.1.5</ecNumber>
    </submittedName>
</protein>
<accession>A0A5D6WFI2</accession>
<dbReference type="PANTHER" id="PTHR33569:SF1">
    <property type="entry name" value="UREASE"/>
    <property type="match status" value="1"/>
</dbReference>
<dbReference type="Gene3D" id="2.10.150.10">
    <property type="entry name" value="Urease, beta subunit"/>
    <property type="match status" value="1"/>
</dbReference>
<keyword evidence="1 3" id="KW-0378">Hydrolase</keyword>
<dbReference type="GO" id="GO:0009039">
    <property type="term" value="F:urease activity"/>
    <property type="evidence" value="ECO:0007669"/>
    <property type="project" value="UniProtKB-EC"/>
</dbReference>
<gene>
    <name evidence="3" type="primary">ureB</name>
    <name evidence="3" type="ORF">FZ041_13435</name>
</gene>
<dbReference type="InterPro" id="IPR002019">
    <property type="entry name" value="Urease_beta-like"/>
</dbReference>
<dbReference type="RefSeq" id="WP_149189930.1">
    <property type="nucleotide sequence ID" value="NZ_VTOZ01000038.1"/>
</dbReference>
<name>A0A5D6WFI2_9FIRM</name>
<dbReference type="AlphaFoldDB" id="A0A5D6WFI2"/>
<evidence type="ECO:0000313" key="3">
    <source>
        <dbReference type="EMBL" id="TYZ26843.1"/>
    </source>
</evidence>
<dbReference type="NCBIfam" id="NF009682">
    <property type="entry name" value="PRK13203.1"/>
    <property type="match status" value="1"/>
</dbReference>
<dbReference type="Pfam" id="PF00699">
    <property type="entry name" value="Urease_beta"/>
    <property type="match status" value="1"/>
</dbReference>
<evidence type="ECO:0000256" key="2">
    <source>
        <dbReference type="ARBA" id="ARBA00047778"/>
    </source>
</evidence>
<dbReference type="NCBIfam" id="TIGR00192">
    <property type="entry name" value="urease_beta"/>
    <property type="match status" value="1"/>
</dbReference>
<evidence type="ECO:0000313" key="4">
    <source>
        <dbReference type="Proteomes" id="UP000322783"/>
    </source>
</evidence>
<comment type="caution">
    <text evidence="3">The sequence shown here is derived from an EMBL/GenBank/DDBJ whole genome shotgun (WGS) entry which is preliminary data.</text>
</comment>
<dbReference type="CDD" id="cd00407">
    <property type="entry name" value="Urease_beta"/>
    <property type="match status" value="1"/>
</dbReference>
<reference evidence="3 4" key="1">
    <citation type="submission" date="2019-08" db="EMBL/GenBank/DDBJ databases">
        <title>Selenomonas sp. mPRGC5 and Selenomonas sp. mPRGC8 isolated from ruminal fluid of dairy goat (Capra hircus).</title>
        <authorList>
            <person name="Poothong S."/>
            <person name="Nuengjamnong C."/>
            <person name="Tanasupawat S."/>
        </authorList>
    </citation>
    <scope>NUCLEOTIDE SEQUENCE [LARGE SCALE GENOMIC DNA]</scope>
    <source>
        <strain evidence="4">mPRGC8</strain>
    </source>
</reference>
<proteinExistence type="predicted"/>
<keyword evidence="4" id="KW-1185">Reference proteome</keyword>
<organism evidence="3 4">
    <name type="scientific">Selenomonas caprae</name>
    <dbReference type="NCBI Taxonomy" id="2606905"/>
    <lineage>
        <taxon>Bacteria</taxon>
        <taxon>Bacillati</taxon>
        <taxon>Bacillota</taxon>
        <taxon>Negativicutes</taxon>
        <taxon>Selenomonadales</taxon>
        <taxon>Selenomonadaceae</taxon>
        <taxon>Selenomonas</taxon>
    </lineage>
</organism>
<dbReference type="InterPro" id="IPR050069">
    <property type="entry name" value="Urease_subunit"/>
</dbReference>
<dbReference type="GO" id="GO:0043419">
    <property type="term" value="P:urea catabolic process"/>
    <property type="evidence" value="ECO:0007669"/>
    <property type="project" value="InterPro"/>
</dbReference>
<sequence>MIPGEMFIKAGEILLNEGRTAVALQVTNLGDRPVQVGSHFHFADVNPCLDFMRETARGMHLDIPSGTSVRFEPGEAKTVYLVQMQGEWGKEGDTCEP</sequence>
<comment type="catalytic activity">
    <reaction evidence="2">
        <text>urea + 2 H2O + H(+) = hydrogencarbonate + 2 NH4(+)</text>
        <dbReference type="Rhea" id="RHEA:20557"/>
        <dbReference type="ChEBI" id="CHEBI:15377"/>
        <dbReference type="ChEBI" id="CHEBI:15378"/>
        <dbReference type="ChEBI" id="CHEBI:16199"/>
        <dbReference type="ChEBI" id="CHEBI:17544"/>
        <dbReference type="ChEBI" id="CHEBI:28938"/>
        <dbReference type="EC" id="3.5.1.5"/>
    </reaction>
</comment>
<dbReference type="Proteomes" id="UP000322783">
    <property type="component" value="Unassembled WGS sequence"/>
</dbReference>
<dbReference type="SUPFAM" id="SSF51278">
    <property type="entry name" value="Urease, beta-subunit"/>
    <property type="match status" value="1"/>
</dbReference>
<dbReference type="PANTHER" id="PTHR33569">
    <property type="entry name" value="UREASE"/>
    <property type="match status" value="1"/>
</dbReference>
<dbReference type="EMBL" id="VTOZ01000038">
    <property type="protein sequence ID" value="TYZ26843.1"/>
    <property type="molecule type" value="Genomic_DNA"/>
</dbReference>